<feature type="region of interest" description="Disordered" evidence="1">
    <location>
        <begin position="279"/>
        <end position="298"/>
    </location>
</feature>
<evidence type="ECO:0000313" key="3">
    <source>
        <dbReference type="Proteomes" id="UP001498398"/>
    </source>
</evidence>
<dbReference type="Proteomes" id="UP001498398">
    <property type="component" value="Unassembled WGS sequence"/>
</dbReference>
<evidence type="ECO:0000313" key="2">
    <source>
        <dbReference type="EMBL" id="KAK7444079.1"/>
    </source>
</evidence>
<reference evidence="2 3" key="1">
    <citation type="submission" date="2024-01" db="EMBL/GenBank/DDBJ databases">
        <title>A draft genome for the cacao thread blight pathogen Marasmiellus scandens.</title>
        <authorList>
            <person name="Baruah I.K."/>
            <person name="Leung J."/>
            <person name="Bukari Y."/>
            <person name="Amoako-Attah I."/>
            <person name="Meinhardt L.W."/>
            <person name="Bailey B.A."/>
            <person name="Cohen S.P."/>
        </authorList>
    </citation>
    <scope>NUCLEOTIDE SEQUENCE [LARGE SCALE GENOMIC DNA]</scope>
    <source>
        <strain evidence="2 3">GH-19</strain>
    </source>
</reference>
<proteinExistence type="predicted"/>
<evidence type="ECO:0000256" key="1">
    <source>
        <dbReference type="SAM" id="MobiDB-lite"/>
    </source>
</evidence>
<comment type="caution">
    <text evidence="2">The sequence shown here is derived from an EMBL/GenBank/DDBJ whole genome shotgun (WGS) entry which is preliminary data.</text>
</comment>
<feature type="compositionally biased region" description="Low complexity" evidence="1">
    <location>
        <begin position="52"/>
        <end position="64"/>
    </location>
</feature>
<dbReference type="EMBL" id="JBANRG010000052">
    <property type="protein sequence ID" value="KAK7444079.1"/>
    <property type="molecule type" value="Genomic_DNA"/>
</dbReference>
<sequence>MTPENFVSDDAPPSYHTIVEPGSQVNVILKSPTPAPGALRNSSPSNKDKGKSLSSEPSSSNSSWWPFLSQKARETRSTIRGIIRDLESIEGHTPIYWIILNHPHSDQLLATETQGGPNLLTTFLRFTSPFLPSTIDDVRLACIQTSDHGLFRRLQMMPELGFAPLSGADEMILGYGDDRICDDYSVEDTTGDAGGFKVNMKLVKFQKRMKASKNVKVQFIAKGRMWNLVFKICQQTSSDHPKMRPGAWCVTLALMNKSPRTAVDCALIIPKVVSTSQSKDSASPLVSSPSTSDTPKSTEFNTLEPELIIIGIKTKPSYELSTGQSSNSNSFSTQEIVSSMIYPGNVEGGGVLERT</sequence>
<feature type="region of interest" description="Disordered" evidence="1">
    <location>
        <begin position="28"/>
        <end position="64"/>
    </location>
</feature>
<keyword evidence="3" id="KW-1185">Reference proteome</keyword>
<accession>A0ABR1IXS9</accession>
<name>A0ABR1IXS9_9AGAR</name>
<organism evidence="2 3">
    <name type="scientific">Marasmiellus scandens</name>
    <dbReference type="NCBI Taxonomy" id="2682957"/>
    <lineage>
        <taxon>Eukaryota</taxon>
        <taxon>Fungi</taxon>
        <taxon>Dikarya</taxon>
        <taxon>Basidiomycota</taxon>
        <taxon>Agaricomycotina</taxon>
        <taxon>Agaricomycetes</taxon>
        <taxon>Agaricomycetidae</taxon>
        <taxon>Agaricales</taxon>
        <taxon>Marasmiineae</taxon>
        <taxon>Omphalotaceae</taxon>
        <taxon>Marasmiellus</taxon>
    </lineage>
</organism>
<gene>
    <name evidence="2" type="ORF">VKT23_015477</name>
</gene>
<protein>
    <submittedName>
        <fullName evidence="2">Uncharacterized protein</fullName>
    </submittedName>
</protein>